<keyword evidence="5" id="KW-1185">Reference proteome</keyword>
<dbReference type="PROSITE" id="PS50158">
    <property type="entry name" value="ZF_CCHC"/>
    <property type="match status" value="1"/>
</dbReference>
<reference evidence="4 5" key="1">
    <citation type="journal article" date="2022" name="Nat. Genet.">
        <title>Improved pea reference genome and pan-genome highlight genomic features and evolutionary characteristics.</title>
        <authorList>
            <person name="Yang T."/>
            <person name="Liu R."/>
            <person name="Luo Y."/>
            <person name="Hu S."/>
            <person name="Wang D."/>
            <person name="Wang C."/>
            <person name="Pandey M.K."/>
            <person name="Ge S."/>
            <person name="Xu Q."/>
            <person name="Li N."/>
            <person name="Li G."/>
            <person name="Huang Y."/>
            <person name="Saxena R.K."/>
            <person name="Ji Y."/>
            <person name="Li M."/>
            <person name="Yan X."/>
            <person name="He Y."/>
            <person name="Liu Y."/>
            <person name="Wang X."/>
            <person name="Xiang C."/>
            <person name="Varshney R.K."/>
            <person name="Ding H."/>
            <person name="Gao S."/>
            <person name="Zong X."/>
        </authorList>
    </citation>
    <scope>NUCLEOTIDE SEQUENCE [LARGE SCALE GENOMIC DNA]</scope>
    <source>
        <strain evidence="4 5">cv. Zhongwan 6</strain>
    </source>
</reference>
<dbReference type="AlphaFoldDB" id="A0A9D5H0Z1"/>
<proteinExistence type="predicted"/>
<keyword evidence="1" id="KW-0862">Zinc</keyword>
<keyword evidence="1" id="KW-0863">Zinc-finger</keyword>
<evidence type="ECO:0000256" key="2">
    <source>
        <dbReference type="SAM" id="MobiDB-lite"/>
    </source>
</evidence>
<sequence>MVECYKCHKLGHFQYECQANYANLDQSEEMVLMAYTDTLGGVSEESKAYRLYNPISKRIIISRDVIFEEEKQWNWERSFEGNRRFDLEWEDGNGEEVEDSDDGSEEENVASPMRGETSDGNEEDEATPPMTPRVRRASTYLNDFVCGDGLPDEEEDVQTHLALFASVVHFDPISFNKSVKEEKWRTSMDAEMRSIGKNET</sequence>
<evidence type="ECO:0000313" key="4">
    <source>
        <dbReference type="EMBL" id="KAI5448232.1"/>
    </source>
</evidence>
<dbReference type="SUPFAM" id="SSF57756">
    <property type="entry name" value="Retrovirus zinc finger-like domains"/>
    <property type="match status" value="1"/>
</dbReference>
<dbReference type="InterPro" id="IPR001878">
    <property type="entry name" value="Znf_CCHC"/>
</dbReference>
<dbReference type="InterPro" id="IPR057670">
    <property type="entry name" value="SH3_retrovirus"/>
</dbReference>
<feature type="domain" description="CCHC-type" evidence="3">
    <location>
        <begin position="4"/>
        <end position="17"/>
    </location>
</feature>
<dbReference type="GO" id="GO:0008270">
    <property type="term" value="F:zinc ion binding"/>
    <property type="evidence" value="ECO:0007669"/>
    <property type="project" value="UniProtKB-KW"/>
</dbReference>
<dbReference type="Pfam" id="PF25597">
    <property type="entry name" value="SH3_retrovirus"/>
    <property type="match status" value="1"/>
</dbReference>
<protein>
    <recommendedName>
        <fullName evidence="3">CCHC-type domain-containing protein</fullName>
    </recommendedName>
</protein>
<evidence type="ECO:0000259" key="3">
    <source>
        <dbReference type="PROSITE" id="PS50158"/>
    </source>
</evidence>
<dbReference type="Gramene" id="Psat01G0559900-T1">
    <property type="protein sequence ID" value="KAI5448232.1"/>
    <property type="gene ID" value="KIW84_015599"/>
</dbReference>
<dbReference type="GO" id="GO:0003676">
    <property type="term" value="F:nucleic acid binding"/>
    <property type="evidence" value="ECO:0007669"/>
    <property type="project" value="InterPro"/>
</dbReference>
<dbReference type="EMBL" id="JAMSHJ010000001">
    <property type="protein sequence ID" value="KAI5448232.1"/>
    <property type="molecule type" value="Genomic_DNA"/>
</dbReference>
<comment type="caution">
    <text evidence="4">The sequence shown here is derived from an EMBL/GenBank/DDBJ whole genome shotgun (WGS) entry which is preliminary data.</text>
</comment>
<evidence type="ECO:0000256" key="1">
    <source>
        <dbReference type="PROSITE-ProRule" id="PRU00047"/>
    </source>
</evidence>
<accession>A0A9D5H0Z1</accession>
<evidence type="ECO:0000313" key="5">
    <source>
        <dbReference type="Proteomes" id="UP001058974"/>
    </source>
</evidence>
<feature type="region of interest" description="Disordered" evidence="2">
    <location>
        <begin position="88"/>
        <end position="134"/>
    </location>
</feature>
<dbReference type="InterPro" id="IPR036875">
    <property type="entry name" value="Znf_CCHC_sf"/>
</dbReference>
<gene>
    <name evidence="4" type="ORF">KIW84_015599</name>
</gene>
<dbReference type="Proteomes" id="UP001058974">
    <property type="component" value="Chromosome 1"/>
</dbReference>
<feature type="compositionally biased region" description="Acidic residues" evidence="2">
    <location>
        <begin position="88"/>
        <end position="108"/>
    </location>
</feature>
<name>A0A9D5H0Z1_PEA</name>
<organism evidence="4 5">
    <name type="scientific">Pisum sativum</name>
    <name type="common">Garden pea</name>
    <name type="synonym">Lathyrus oleraceus</name>
    <dbReference type="NCBI Taxonomy" id="3888"/>
    <lineage>
        <taxon>Eukaryota</taxon>
        <taxon>Viridiplantae</taxon>
        <taxon>Streptophyta</taxon>
        <taxon>Embryophyta</taxon>
        <taxon>Tracheophyta</taxon>
        <taxon>Spermatophyta</taxon>
        <taxon>Magnoliopsida</taxon>
        <taxon>eudicotyledons</taxon>
        <taxon>Gunneridae</taxon>
        <taxon>Pentapetalae</taxon>
        <taxon>rosids</taxon>
        <taxon>fabids</taxon>
        <taxon>Fabales</taxon>
        <taxon>Fabaceae</taxon>
        <taxon>Papilionoideae</taxon>
        <taxon>50 kb inversion clade</taxon>
        <taxon>NPAAA clade</taxon>
        <taxon>Hologalegina</taxon>
        <taxon>IRL clade</taxon>
        <taxon>Fabeae</taxon>
        <taxon>Lathyrus</taxon>
    </lineage>
</organism>
<keyword evidence="1" id="KW-0479">Metal-binding</keyword>